<sequence>MESTQDCFATLINPKASLLFETTTTAQLIMDNPPNHAEPSTIHNLAAEDSTINIRTNCLHCFKPLGSDVKNDIRSLCEKCASHETKQPPRQQLTNNSSKGASTLRRMKLWDRMFKSSREFEKKVEKANAITFKMKSPDFLILAFTEVFVADTLEILEEQQKRLAAIAATPRMTRALNNAVRTVVTGVQDTTADAFGVKPTPVRPADDNTQSGVNVSLPIVQQRTETNGNNDDTLATSNVCSPQLSKHCTKAKVTTACQLATVSEAAELPITINPTHQLPDVHCSSTVNCTCTCDLITTSPRPPPFKLAEKQLADKLHGIFSFGQRLRASGVFGTEIVQRYRHSPANLHSHCSLPASPYNFLLDRKFRNLLSCSRSDQRPPSVF</sequence>
<keyword evidence="2" id="KW-1185">Reference proteome</keyword>
<evidence type="ECO:0000313" key="1">
    <source>
        <dbReference type="EMBL" id="KAL1241347.1"/>
    </source>
</evidence>
<gene>
    <name evidence="1" type="ORF">TSPI_10451</name>
</gene>
<evidence type="ECO:0000313" key="2">
    <source>
        <dbReference type="Proteomes" id="UP001558632"/>
    </source>
</evidence>
<comment type="caution">
    <text evidence="1">The sequence shown here is derived from an EMBL/GenBank/DDBJ whole genome shotgun (WGS) entry which is preliminary data.</text>
</comment>
<protein>
    <submittedName>
        <fullName evidence="1">Peptide chain release factor</fullName>
    </submittedName>
</protein>
<name>A0ABR3KNW2_TRISP</name>
<reference evidence="1 2" key="1">
    <citation type="submission" date="2024-07" db="EMBL/GenBank/DDBJ databases">
        <title>Enhanced genomic and transcriptomic resources for Trichinella pseudospiralis and T. spiralis underpin the discovery of pronounced molecular differences between stages and species.</title>
        <authorList>
            <person name="Pasi K.K."/>
            <person name="La Rosa G."/>
            <person name="Gomez-Morales M.A."/>
            <person name="Tosini F."/>
            <person name="Sumanam S."/>
            <person name="Young N.D."/>
            <person name="Chang B.C."/>
            <person name="Robin G.B."/>
        </authorList>
    </citation>
    <scope>NUCLEOTIDE SEQUENCE [LARGE SCALE GENOMIC DNA]</scope>
    <source>
        <strain evidence="1">ISS534</strain>
    </source>
</reference>
<organism evidence="1 2">
    <name type="scientific">Trichinella spiralis</name>
    <name type="common">Trichina worm</name>
    <dbReference type="NCBI Taxonomy" id="6334"/>
    <lineage>
        <taxon>Eukaryota</taxon>
        <taxon>Metazoa</taxon>
        <taxon>Ecdysozoa</taxon>
        <taxon>Nematoda</taxon>
        <taxon>Enoplea</taxon>
        <taxon>Dorylaimia</taxon>
        <taxon>Trichinellida</taxon>
        <taxon>Trichinellidae</taxon>
        <taxon>Trichinella</taxon>
    </lineage>
</organism>
<accession>A0ABR3KNW2</accession>
<dbReference type="EMBL" id="JBEUSY010000251">
    <property type="protein sequence ID" value="KAL1241347.1"/>
    <property type="molecule type" value="Genomic_DNA"/>
</dbReference>
<proteinExistence type="predicted"/>
<dbReference type="Proteomes" id="UP001558632">
    <property type="component" value="Unassembled WGS sequence"/>
</dbReference>